<dbReference type="RefSeq" id="WP_146458337.1">
    <property type="nucleotide sequence ID" value="NZ_SJPW01000003.1"/>
</dbReference>
<keyword evidence="11 12" id="KW-0472">Membrane</keyword>
<protein>
    <submittedName>
        <fullName evidence="14">Protease HtpX</fullName>
        <ecNumber evidence="14">3.4.24.-</ecNumber>
    </submittedName>
</protein>
<dbReference type="GO" id="GO:0006508">
    <property type="term" value="P:proteolysis"/>
    <property type="evidence" value="ECO:0007669"/>
    <property type="project" value="UniProtKB-KW"/>
</dbReference>
<dbReference type="Gene3D" id="3.30.2010.10">
    <property type="entry name" value="Metalloproteases ('zincins'), catalytic domain"/>
    <property type="match status" value="1"/>
</dbReference>
<evidence type="ECO:0000256" key="5">
    <source>
        <dbReference type="ARBA" id="ARBA00022692"/>
    </source>
</evidence>
<evidence type="ECO:0000256" key="2">
    <source>
        <dbReference type="ARBA" id="ARBA00004651"/>
    </source>
</evidence>
<keyword evidence="15" id="KW-1185">Reference proteome</keyword>
<evidence type="ECO:0000259" key="13">
    <source>
        <dbReference type="Pfam" id="PF01435"/>
    </source>
</evidence>
<dbReference type="SUPFAM" id="SSF158682">
    <property type="entry name" value="TerB-like"/>
    <property type="match status" value="1"/>
</dbReference>
<evidence type="ECO:0000256" key="7">
    <source>
        <dbReference type="ARBA" id="ARBA00022801"/>
    </source>
</evidence>
<keyword evidence="4 14" id="KW-0645">Protease</keyword>
<dbReference type="GO" id="GO:0046872">
    <property type="term" value="F:metal ion binding"/>
    <property type="evidence" value="ECO:0007669"/>
    <property type="project" value="UniProtKB-KW"/>
</dbReference>
<dbReference type="GO" id="GO:0004222">
    <property type="term" value="F:metalloendopeptidase activity"/>
    <property type="evidence" value="ECO:0007669"/>
    <property type="project" value="InterPro"/>
</dbReference>
<dbReference type="PANTHER" id="PTHR43221:SF1">
    <property type="entry name" value="PROTEASE HTPX"/>
    <property type="match status" value="1"/>
</dbReference>
<feature type="transmembrane region" description="Helical" evidence="12">
    <location>
        <begin position="21"/>
        <end position="50"/>
    </location>
</feature>
<dbReference type="Proteomes" id="UP000318288">
    <property type="component" value="Unassembled WGS sequence"/>
</dbReference>
<accession>A0A5C6F8K5</accession>
<keyword evidence="8" id="KW-0862">Zinc</keyword>
<evidence type="ECO:0000256" key="9">
    <source>
        <dbReference type="ARBA" id="ARBA00022989"/>
    </source>
</evidence>
<gene>
    <name evidence="14" type="primary">htpX_2</name>
    <name evidence="14" type="ORF">Poly51_28590</name>
</gene>
<comment type="caution">
    <text evidence="14">The sequence shown here is derived from an EMBL/GenBank/DDBJ whole genome shotgun (WGS) entry which is preliminary data.</text>
</comment>
<organism evidence="14 15">
    <name type="scientific">Rubripirellula tenax</name>
    <dbReference type="NCBI Taxonomy" id="2528015"/>
    <lineage>
        <taxon>Bacteria</taxon>
        <taxon>Pseudomonadati</taxon>
        <taxon>Planctomycetota</taxon>
        <taxon>Planctomycetia</taxon>
        <taxon>Pirellulales</taxon>
        <taxon>Pirellulaceae</taxon>
        <taxon>Rubripirellula</taxon>
    </lineage>
</organism>
<dbReference type="InterPro" id="IPR050083">
    <property type="entry name" value="HtpX_protease"/>
</dbReference>
<keyword evidence="7 14" id="KW-0378">Hydrolase</keyword>
<keyword evidence="10" id="KW-0482">Metalloprotease</keyword>
<evidence type="ECO:0000313" key="14">
    <source>
        <dbReference type="EMBL" id="TWU56940.1"/>
    </source>
</evidence>
<feature type="transmembrane region" description="Helical" evidence="12">
    <location>
        <begin position="257"/>
        <end position="280"/>
    </location>
</feature>
<keyword evidence="5 12" id="KW-0812">Transmembrane</keyword>
<evidence type="ECO:0000256" key="3">
    <source>
        <dbReference type="ARBA" id="ARBA00022475"/>
    </source>
</evidence>
<keyword evidence="3" id="KW-1003">Cell membrane</keyword>
<dbReference type="AlphaFoldDB" id="A0A5C6F8K5"/>
<evidence type="ECO:0000256" key="11">
    <source>
        <dbReference type="ARBA" id="ARBA00023136"/>
    </source>
</evidence>
<evidence type="ECO:0000256" key="8">
    <source>
        <dbReference type="ARBA" id="ARBA00022833"/>
    </source>
</evidence>
<dbReference type="PANTHER" id="PTHR43221">
    <property type="entry name" value="PROTEASE HTPX"/>
    <property type="match status" value="1"/>
</dbReference>
<dbReference type="GO" id="GO:0005886">
    <property type="term" value="C:plasma membrane"/>
    <property type="evidence" value="ECO:0007669"/>
    <property type="project" value="UniProtKB-SubCell"/>
</dbReference>
<reference evidence="14 15" key="1">
    <citation type="submission" date="2019-02" db="EMBL/GenBank/DDBJ databases">
        <title>Deep-cultivation of Planctomycetes and their phenomic and genomic characterization uncovers novel biology.</title>
        <authorList>
            <person name="Wiegand S."/>
            <person name="Jogler M."/>
            <person name="Boedeker C."/>
            <person name="Pinto D."/>
            <person name="Vollmers J."/>
            <person name="Rivas-Marin E."/>
            <person name="Kohn T."/>
            <person name="Peeters S.H."/>
            <person name="Heuer A."/>
            <person name="Rast P."/>
            <person name="Oberbeckmann S."/>
            <person name="Bunk B."/>
            <person name="Jeske O."/>
            <person name="Meyerdierks A."/>
            <person name="Storesund J.E."/>
            <person name="Kallscheuer N."/>
            <person name="Luecker S."/>
            <person name="Lage O.M."/>
            <person name="Pohl T."/>
            <person name="Merkel B.J."/>
            <person name="Hornburger P."/>
            <person name="Mueller R.-W."/>
            <person name="Bruemmer F."/>
            <person name="Labrenz M."/>
            <person name="Spormann A.M."/>
            <person name="Op Den Camp H."/>
            <person name="Overmann J."/>
            <person name="Amann R."/>
            <person name="Jetten M.S.M."/>
            <person name="Mascher T."/>
            <person name="Medema M.H."/>
            <person name="Devos D.P."/>
            <person name="Kaster A.-K."/>
            <person name="Ovreas L."/>
            <person name="Rohde M."/>
            <person name="Galperin M.Y."/>
            <person name="Jogler C."/>
        </authorList>
    </citation>
    <scope>NUCLEOTIDE SEQUENCE [LARGE SCALE GENOMIC DNA]</scope>
    <source>
        <strain evidence="14 15">Poly51</strain>
    </source>
</reference>
<evidence type="ECO:0000256" key="4">
    <source>
        <dbReference type="ARBA" id="ARBA00022670"/>
    </source>
</evidence>
<evidence type="ECO:0000313" key="15">
    <source>
        <dbReference type="Proteomes" id="UP000318288"/>
    </source>
</evidence>
<evidence type="ECO:0000256" key="1">
    <source>
        <dbReference type="ARBA" id="ARBA00001947"/>
    </source>
</evidence>
<feature type="domain" description="Peptidase M48" evidence="13">
    <location>
        <begin position="138"/>
        <end position="359"/>
    </location>
</feature>
<dbReference type="OrthoDB" id="15218at2"/>
<dbReference type="EMBL" id="SJPW01000003">
    <property type="protein sequence ID" value="TWU56940.1"/>
    <property type="molecule type" value="Genomic_DNA"/>
</dbReference>
<comment type="cofactor">
    <cofactor evidence="1">
        <name>Zn(2+)</name>
        <dbReference type="ChEBI" id="CHEBI:29105"/>
    </cofactor>
</comment>
<name>A0A5C6F8K5_9BACT</name>
<proteinExistence type="predicted"/>
<dbReference type="InterPro" id="IPR029024">
    <property type="entry name" value="TerB-like"/>
</dbReference>
<keyword evidence="6" id="KW-0479">Metal-binding</keyword>
<evidence type="ECO:0000256" key="6">
    <source>
        <dbReference type="ARBA" id="ARBA00022723"/>
    </source>
</evidence>
<dbReference type="EC" id="3.4.24.-" evidence="14"/>
<evidence type="ECO:0000256" key="12">
    <source>
        <dbReference type="SAM" id="Phobius"/>
    </source>
</evidence>
<evidence type="ECO:0000256" key="10">
    <source>
        <dbReference type="ARBA" id="ARBA00023049"/>
    </source>
</evidence>
<keyword evidence="9 12" id="KW-1133">Transmembrane helix</keyword>
<dbReference type="Pfam" id="PF01435">
    <property type="entry name" value="Peptidase_M48"/>
    <property type="match status" value="1"/>
</dbReference>
<comment type="subcellular location">
    <subcellularLocation>
        <location evidence="2">Cell membrane</location>
        <topology evidence="2">Multi-pass membrane protein</topology>
    </subcellularLocation>
</comment>
<feature type="transmembrane region" description="Helical" evidence="12">
    <location>
        <begin position="88"/>
        <end position="110"/>
    </location>
</feature>
<dbReference type="InterPro" id="IPR001915">
    <property type="entry name" value="Peptidase_M48"/>
</dbReference>
<sequence length="526" mass="56954">MFDFLARRTRALRASARWFALVILTQTFTAVATGVAIGYLLMFPVVLVFANQDPSESAADRASAEKTFLRAFDESIPIDDHCVDPKRVFWFTSLLGIATTATGLILVTAVEHRCIRRDGGWAIGLAMGGRRVDAIANSNERQLSNIVEEVAIAYGTSAPAVFVLPGEPGINAFAAGLSSDDSILCITGGAIDHLDRDELQSIVAHEISHLVHGDTLLGTRLTSVLLGIQSIRVLAESIFRLGHHLAECEMEGTLQGYLYMLVGGVLWPFGLFGTVAATVLTMSLGRSRESLADAEAVARVRNPIPLARAMRKIAGHDHQGQIRHPMTALIAPMLFVEPSQTHRWFSTHPPLADRIRAIDPAGDHSPIFEQPTGPPPTHNESPHTVALFNMMFVGAAIAPTTNTQRTSIDPKSAQAASIVVLSAIASCDGETPMSDYEFMRGWSHLGLGHANRLPATDLDADLIQMSIDALADATPRQKRELMTAIARTVSADENVSPAEAELLSSIRRSWSCDTDDFQFTGELKVH</sequence>